<dbReference type="Pfam" id="PF02423">
    <property type="entry name" value="OCD_Mu_crystall"/>
    <property type="match status" value="1"/>
</dbReference>
<dbReference type="RefSeq" id="WP_107536665.1">
    <property type="nucleotide sequence ID" value="NZ_BMDF01000007.1"/>
</dbReference>
<dbReference type="InterPro" id="IPR023401">
    <property type="entry name" value="ODC_N"/>
</dbReference>
<dbReference type="FunFam" id="3.40.50.720:FF:000311">
    <property type="entry name" value="Ornithine cyclodeaminase"/>
    <property type="match status" value="1"/>
</dbReference>
<accession>A0A2T4PT78</accession>
<dbReference type="InterPro" id="IPR003462">
    <property type="entry name" value="ODC_Mu_crystall"/>
</dbReference>
<dbReference type="InterPro" id="IPR036291">
    <property type="entry name" value="NAD(P)-bd_dom_sf"/>
</dbReference>
<dbReference type="GO" id="GO:0005737">
    <property type="term" value="C:cytoplasm"/>
    <property type="evidence" value="ECO:0007669"/>
    <property type="project" value="TreeGrafter"/>
</dbReference>
<protein>
    <submittedName>
        <fullName evidence="2">Ornithine cyclodeaminase</fullName>
    </submittedName>
</protein>
<comment type="similarity">
    <text evidence="1">Belongs to the ornithine cyclodeaminase/mu-crystallin family.</text>
</comment>
<dbReference type="GeneID" id="64117371"/>
<dbReference type="PIRSF" id="PIRSF001439">
    <property type="entry name" value="CryM"/>
    <property type="match status" value="1"/>
</dbReference>
<dbReference type="Gene3D" id="3.40.50.720">
    <property type="entry name" value="NAD(P)-binding Rossmann-like Domain"/>
    <property type="match status" value="1"/>
</dbReference>
<dbReference type="GO" id="GO:0016491">
    <property type="term" value="F:oxidoreductase activity"/>
    <property type="evidence" value="ECO:0007669"/>
    <property type="project" value="UniProtKB-ARBA"/>
</dbReference>
<dbReference type="AlphaFoldDB" id="A0A2T4PT78"/>
<name>A0A2T4PT78_9STAP</name>
<dbReference type="EMBL" id="PZFK01000013">
    <property type="protein sequence ID" value="PTI29560.1"/>
    <property type="molecule type" value="Genomic_DNA"/>
</dbReference>
<dbReference type="Gene3D" id="3.30.1780.10">
    <property type="entry name" value="ornithine cyclodeaminase, domain 1"/>
    <property type="match status" value="1"/>
</dbReference>
<sequence length="318" mass="35551">MLTLTDSEIEKQYFMKDAIKDTLALFNKLEQEQIIVEHRTVIEMPNTHNAMLYMPCLDLKEKLGTIKVISIFPDNPKVNLSTTQGKILITELETGQHKAIIDASYLTRLRTGALSGIATDYLSRKDSRVLGVIGTGGMAFEQVLGILEVRNIEHIYLFNRTFEKAQLFKEKLQDFGINIEISVTQDVQEVVQHSDIINCATRSNEAVFNAKDLKEGTHINGVGSYQPSMREIDINAIKKSSKIVFDDIGGAQTEAGEFIQAEKEGHFSFDSTYGDLQQLVLHKINGREDDTETTIFKSVGAAHFDLAVGIGVFKKLFS</sequence>
<comment type="caution">
    <text evidence="2">The sequence shown here is derived from an EMBL/GenBank/DDBJ whole genome shotgun (WGS) entry which is preliminary data.</text>
</comment>
<dbReference type="SUPFAM" id="SSF51735">
    <property type="entry name" value="NAD(P)-binding Rossmann-fold domains"/>
    <property type="match status" value="1"/>
</dbReference>
<dbReference type="GO" id="GO:0019752">
    <property type="term" value="P:carboxylic acid metabolic process"/>
    <property type="evidence" value="ECO:0007669"/>
    <property type="project" value="UniProtKB-ARBA"/>
</dbReference>
<dbReference type="STRING" id="1167632.GCA_000286335_01779"/>
<dbReference type="Proteomes" id="UP000241209">
    <property type="component" value="Unassembled WGS sequence"/>
</dbReference>
<proteinExistence type="inferred from homology"/>
<gene>
    <name evidence="2" type="ORF">BU072_07800</name>
</gene>
<reference evidence="2 3" key="1">
    <citation type="journal article" date="2016" name="Front. Microbiol.">
        <title>Comprehensive Phylogenetic Analysis of Bovine Non-aureus Staphylococci Species Based on Whole-Genome Sequencing.</title>
        <authorList>
            <person name="Naushad S."/>
            <person name="Barkema H.W."/>
            <person name="Luby C."/>
            <person name="Condas L.A."/>
            <person name="Nobrega D.B."/>
            <person name="Carson D.A."/>
            <person name="De Buck J."/>
        </authorList>
    </citation>
    <scope>NUCLEOTIDE SEQUENCE [LARGE SCALE GENOMIC DNA]</scope>
    <source>
        <strain evidence="2 3">SNUC 2204</strain>
    </source>
</reference>
<evidence type="ECO:0000313" key="3">
    <source>
        <dbReference type="Proteomes" id="UP000241209"/>
    </source>
</evidence>
<organism evidence="2 3">
    <name type="scientific">Mammaliicoccus vitulinus</name>
    <dbReference type="NCBI Taxonomy" id="71237"/>
    <lineage>
        <taxon>Bacteria</taxon>
        <taxon>Bacillati</taxon>
        <taxon>Bacillota</taxon>
        <taxon>Bacilli</taxon>
        <taxon>Bacillales</taxon>
        <taxon>Staphylococcaceae</taxon>
        <taxon>Mammaliicoccus</taxon>
    </lineage>
</organism>
<dbReference type="PANTHER" id="PTHR13812">
    <property type="entry name" value="KETIMINE REDUCTASE MU-CRYSTALLIN"/>
    <property type="match status" value="1"/>
</dbReference>
<evidence type="ECO:0000256" key="1">
    <source>
        <dbReference type="ARBA" id="ARBA00008903"/>
    </source>
</evidence>
<dbReference type="PANTHER" id="PTHR13812:SF19">
    <property type="entry name" value="KETIMINE REDUCTASE MU-CRYSTALLIN"/>
    <property type="match status" value="1"/>
</dbReference>
<evidence type="ECO:0000313" key="2">
    <source>
        <dbReference type="EMBL" id="PTI29560.1"/>
    </source>
</evidence>